<dbReference type="Pfam" id="PF16556">
    <property type="entry name" value="IL17R_fnIII_D1"/>
    <property type="match status" value="1"/>
</dbReference>
<evidence type="ECO:0000256" key="4">
    <source>
        <dbReference type="ARBA" id="ARBA00022729"/>
    </source>
</evidence>
<evidence type="ECO:0000256" key="10">
    <source>
        <dbReference type="SAM" id="SignalP"/>
    </source>
</evidence>
<dbReference type="InParanoid" id="C3Z2Q8"/>
<keyword evidence="7" id="KW-0675">Receptor</keyword>
<dbReference type="InterPro" id="IPR032356">
    <property type="entry name" value="IL17R_A/B_N"/>
</dbReference>
<proteinExistence type="predicted"/>
<evidence type="ECO:0000313" key="12">
    <source>
        <dbReference type="EMBL" id="EEN53309.1"/>
    </source>
</evidence>
<dbReference type="Pfam" id="PF08357">
    <property type="entry name" value="SEFIR"/>
    <property type="match status" value="1"/>
</dbReference>
<evidence type="ECO:0000256" key="1">
    <source>
        <dbReference type="ARBA" id="ARBA00004251"/>
    </source>
</evidence>
<keyword evidence="8" id="KW-0325">Glycoprotein</keyword>
<reference evidence="12" key="1">
    <citation type="journal article" date="2008" name="Nature">
        <title>The amphioxus genome and the evolution of the chordate karyotype.</title>
        <authorList>
            <consortium name="US DOE Joint Genome Institute (JGI-PGF)"/>
            <person name="Putnam N.H."/>
            <person name="Butts T."/>
            <person name="Ferrier D.E.K."/>
            <person name="Furlong R.F."/>
            <person name="Hellsten U."/>
            <person name="Kawashima T."/>
            <person name="Robinson-Rechavi M."/>
            <person name="Shoguchi E."/>
            <person name="Terry A."/>
            <person name="Yu J.-K."/>
            <person name="Benito-Gutierrez E.L."/>
            <person name="Dubchak I."/>
            <person name="Garcia-Fernandez J."/>
            <person name="Gibson-Brown J.J."/>
            <person name="Grigoriev I.V."/>
            <person name="Horton A.C."/>
            <person name="de Jong P.J."/>
            <person name="Jurka J."/>
            <person name="Kapitonov V.V."/>
            <person name="Kohara Y."/>
            <person name="Kuroki Y."/>
            <person name="Lindquist E."/>
            <person name="Lucas S."/>
            <person name="Osoegawa K."/>
            <person name="Pennacchio L.A."/>
            <person name="Salamov A.A."/>
            <person name="Satou Y."/>
            <person name="Sauka-Spengler T."/>
            <person name="Schmutz J."/>
            <person name="Shin-I T."/>
            <person name="Toyoda A."/>
            <person name="Bronner-Fraser M."/>
            <person name="Fujiyama A."/>
            <person name="Holland L.Z."/>
            <person name="Holland P.W.H."/>
            <person name="Satoh N."/>
            <person name="Rokhsar D.S."/>
        </authorList>
    </citation>
    <scope>NUCLEOTIDE SEQUENCE [LARGE SCALE GENOMIC DNA]</scope>
    <source>
        <strain evidence="12">S238N-H82</strain>
        <tissue evidence="12">Testes</tissue>
    </source>
</reference>
<evidence type="ECO:0000256" key="5">
    <source>
        <dbReference type="ARBA" id="ARBA00022989"/>
    </source>
</evidence>
<dbReference type="AlphaFoldDB" id="C3Z2Q8"/>
<organism>
    <name type="scientific">Branchiostoma floridae</name>
    <name type="common">Florida lancelet</name>
    <name type="synonym">Amphioxus</name>
    <dbReference type="NCBI Taxonomy" id="7739"/>
    <lineage>
        <taxon>Eukaryota</taxon>
        <taxon>Metazoa</taxon>
        <taxon>Chordata</taxon>
        <taxon>Cephalochordata</taxon>
        <taxon>Leptocardii</taxon>
        <taxon>Amphioxiformes</taxon>
        <taxon>Branchiostomatidae</taxon>
        <taxon>Branchiostoma</taxon>
    </lineage>
</organism>
<dbReference type="GO" id="GO:0005886">
    <property type="term" value="C:plasma membrane"/>
    <property type="evidence" value="ECO:0007669"/>
    <property type="project" value="UniProtKB-SubCell"/>
</dbReference>
<keyword evidence="4 10" id="KW-0732">Signal</keyword>
<accession>C3Z2Q8</accession>
<dbReference type="FunFam" id="2.60.40.2160:FF:000007">
    <property type="entry name" value="Uncharacterized protein"/>
    <property type="match status" value="1"/>
</dbReference>
<dbReference type="PANTHER" id="PTHR15583:SF7">
    <property type="entry name" value="INTERLEUKIN CYTOKINE RECEPTOR-RELATED PROTEIN 2"/>
    <property type="match status" value="1"/>
</dbReference>
<evidence type="ECO:0000256" key="6">
    <source>
        <dbReference type="ARBA" id="ARBA00023136"/>
    </source>
</evidence>
<evidence type="ECO:0000256" key="2">
    <source>
        <dbReference type="ARBA" id="ARBA00022475"/>
    </source>
</evidence>
<keyword evidence="6" id="KW-0472">Membrane</keyword>
<dbReference type="FunFam" id="3.40.50.11530:FF:000002">
    <property type="entry name" value="Interleukin 17 receptor A"/>
    <property type="match status" value="1"/>
</dbReference>
<dbReference type="InterPro" id="IPR013568">
    <property type="entry name" value="SEFIR_dom"/>
</dbReference>
<sequence length="686" mass="76279">MMLLWRTPVLLLLLLCLASQRSEGARAQRKRKKSNRLETRDMDCSWNCSQQGLPCRVKKECGWWCNAYNNTHCPETPAKPVLHGRGAEPFVFQSGDGESAKYHLGLNVTWEPPDDGSIVFVRGFQVHVMSMNAKDIGWTDCVTLNITGAKLSMADPKRVFYFNCFESEPGIPKRFLPGEKYHIVLYSKPEQGPRHMDQNVSVDITMPDCNARGMEDVEECKGTCTPEDGARPDGSSAVAINNVRPGDVDDDDSSSTVALLQDRPPATNFSVMPVLLIYSHDHRLHEATVRAFAAFLRQQCGCDVTLDDYCMESIARRGKIPWLCQQIKKAKRVILVCSEGTKRIWKDIENAEPLHQPPHPLPCGDMVRPAIYLVTAEFYKSSTFDKYITAYFSYSSEQDVPSALNVGNNYMLMKHFEELYFHLLRWTHRPARPDITMPELGEDQYHLSEAGGELKRCIDEMTAFQAAHPTWFQDSQGSSQACGGGEDTGVQPHNGTPSDVLDITGRHDNHRFGGLYYGSQPDGQCRNDHDYDYDPSPESLVSSFNVSMTNELGMQVNGHFRGQPMIDQSMAGMRRDFSDLDAVCTVPPPPVRNSVDTRMVVPNGGVMEGHANRRASPARAVGHQTIQSGDTSDYSVIPNLATPNPFISPSVALLARHVQQAQATQGGQASEDEGLGTLNVSRTTDV</sequence>
<dbReference type="Gene3D" id="3.40.50.11530">
    <property type="match status" value="1"/>
</dbReference>
<feature type="region of interest" description="Disordered" evidence="9">
    <location>
        <begin position="474"/>
        <end position="496"/>
    </location>
</feature>
<feature type="region of interest" description="Disordered" evidence="9">
    <location>
        <begin position="221"/>
        <end position="255"/>
    </location>
</feature>
<keyword evidence="2" id="KW-1003">Cell membrane</keyword>
<feature type="domain" description="SEFIR" evidence="11">
    <location>
        <begin position="271"/>
        <end position="421"/>
    </location>
</feature>
<evidence type="ECO:0000259" key="11">
    <source>
        <dbReference type="PROSITE" id="PS51534"/>
    </source>
</evidence>
<evidence type="ECO:0000256" key="9">
    <source>
        <dbReference type="SAM" id="MobiDB-lite"/>
    </source>
</evidence>
<dbReference type="InterPro" id="IPR038683">
    <property type="entry name" value="IL17RA/B_FnIII-like_1_sf"/>
</dbReference>
<comment type="subcellular location">
    <subcellularLocation>
        <location evidence="1">Cell membrane</location>
        <topology evidence="1">Single-pass type I membrane protein</topology>
    </subcellularLocation>
</comment>
<dbReference type="STRING" id="7739.C3Z2Q8"/>
<dbReference type="Gene3D" id="2.60.40.2160">
    <property type="entry name" value="Interleukin-17 receptor A/B, fibronectin-III-like domain 1"/>
    <property type="match status" value="1"/>
</dbReference>
<protein>
    <recommendedName>
        <fullName evidence="11">SEFIR domain-containing protein</fullName>
    </recommendedName>
</protein>
<evidence type="ECO:0000256" key="7">
    <source>
        <dbReference type="ARBA" id="ARBA00023170"/>
    </source>
</evidence>
<dbReference type="EMBL" id="GG666574">
    <property type="protein sequence ID" value="EEN53309.1"/>
    <property type="molecule type" value="Genomic_DNA"/>
</dbReference>
<dbReference type="InterPro" id="IPR039465">
    <property type="entry name" value="IL-17_rcpt-like"/>
</dbReference>
<evidence type="ECO:0000256" key="3">
    <source>
        <dbReference type="ARBA" id="ARBA00022692"/>
    </source>
</evidence>
<keyword evidence="3" id="KW-0812">Transmembrane</keyword>
<dbReference type="PANTHER" id="PTHR15583">
    <property type="entry name" value="INTERLEUKIN-17 RECEPTOR"/>
    <property type="match status" value="1"/>
</dbReference>
<gene>
    <name evidence="12" type="ORF">BRAFLDRAFT_66438</name>
</gene>
<dbReference type="PROSITE" id="PS51534">
    <property type="entry name" value="SEFIR"/>
    <property type="match status" value="1"/>
</dbReference>
<feature type="chain" id="PRO_5002934256" description="SEFIR domain-containing protein" evidence="10">
    <location>
        <begin position="25"/>
        <end position="686"/>
    </location>
</feature>
<dbReference type="eggNOG" id="ENOG502QV5J">
    <property type="taxonomic scope" value="Eukaryota"/>
</dbReference>
<feature type="region of interest" description="Disordered" evidence="9">
    <location>
        <begin position="663"/>
        <end position="686"/>
    </location>
</feature>
<name>C3Z2Q8_BRAFL</name>
<dbReference type="GO" id="GO:0030368">
    <property type="term" value="F:interleukin-17 receptor activity"/>
    <property type="evidence" value="ECO:0007669"/>
    <property type="project" value="InterPro"/>
</dbReference>
<keyword evidence="5" id="KW-1133">Transmembrane helix</keyword>
<feature type="signal peptide" evidence="10">
    <location>
        <begin position="1"/>
        <end position="24"/>
    </location>
</feature>
<evidence type="ECO:0000256" key="8">
    <source>
        <dbReference type="ARBA" id="ARBA00023180"/>
    </source>
</evidence>